<evidence type="ECO:0000313" key="10">
    <source>
        <dbReference type="EMBL" id="CAA7038985.1"/>
    </source>
</evidence>
<dbReference type="Pfam" id="PF00892">
    <property type="entry name" value="EamA"/>
    <property type="match status" value="2"/>
</dbReference>
<evidence type="ECO:0000313" key="8">
    <source>
        <dbReference type="EMBL" id="CAA7037267.1"/>
    </source>
</evidence>
<evidence type="ECO:0000313" key="11">
    <source>
        <dbReference type="Proteomes" id="UP000467841"/>
    </source>
</evidence>
<dbReference type="AlphaFoldDB" id="A0A6D2J2P3"/>
<comment type="similarity">
    <text evidence="2">Belongs to the drug/metabolite transporter (DMT) superfamily. Plant drug/metabolite exporter (P-DME) (TC 2.A.7.4) family.</text>
</comment>
<feature type="transmembrane region" description="Helical" evidence="6">
    <location>
        <begin position="98"/>
        <end position="116"/>
    </location>
</feature>
<gene>
    <name evidence="8" type="ORF">MERR_LOCUS24502</name>
    <name evidence="9" type="ORF">MERR_LOCUS24507</name>
    <name evidence="10" type="ORF">MERR_LOCUS26220</name>
</gene>
<keyword evidence="5 6" id="KW-0472">Membrane</keyword>
<dbReference type="OrthoDB" id="1728340at2759"/>
<dbReference type="EMBL" id="CACVBM020001202">
    <property type="protein sequence ID" value="CAA7038985.1"/>
    <property type="molecule type" value="Genomic_DNA"/>
</dbReference>
<dbReference type="InterPro" id="IPR000620">
    <property type="entry name" value="EamA_dom"/>
</dbReference>
<evidence type="ECO:0000256" key="3">
    <source>
        <dbReference type="ARBA" id="ARBA00022692"/>
    </source>
</evidence>
<feature type="transmembrane region" description="Helical" evidence="6">
    <location>
        <begin position="173"/>
        <end position="193"/>
    </location>
</feature>
<feature type="transmembrane region" description="Helical" evidence="6">
    <location>
        <begin position="6"/>
        <end position="25"/>
    </location>
</feature>
<dbReference type="EMBL" id="CACVBM020001174">
    <property type="protein sequence ID" value="CAA7037272.1"/>
    <property type="molecule type" value="Genomic_DNA"/>
</dbReference>
<dbReference type="GO" id="GO:0016020">
    <property type="term" value="C:membrane"/>
    <property type="evidence" value="ECO:0007669"/>
    <property type="project" value="UniProtKB-SubCell"/>
</dbReference>
<organism evidence="9 11">
    <name type="scientific">Microthlaspi erraticum</name>
    <dbReference type="NCBI Taxonomy" id="1685480"/>
    <lineage>
        <taxon>Eukaryota</taxon>
        <taxon>Viridiplantae</taxon>
        <taxon>Streptophyta</taxon>
        <taxon>Embryophyta</taxon>
        <taxon>Tracheophyta</taxon>
        <taxon>Spermatophyta</taxon>
        <taxon>Magnoliopsida</taxon>
        <taxon>eudicotyledons</taxon>
        <taxon>Gunneridae</taxon>
        <taxon>Pentapetalae</taxon>
        <taxon>rosids</taxon>
        <taxon>malvids</taxon>
        <taxon>Brassicales</taxon>
        <taxon>Brassicaceae</taxon>
        <taxon>Coluteocarpeae</taxon>
        <taxon>Microthlaspi</taxon>
    </lineage>
</organism>
<name>A0A6D2J2P3_9BRAS</name>
<evidence type="ECO:0000256" key="5">
    <source>
        <dbReference type="ARBA" id="ARBA00023136"/>
    </source>
</evidence>
<feature type="transmembrane region" description="Helical" evidence="6">
    <location>
        <begin position="295"/>
        <end position="315"/>
    </location>
</feature>
<feature type="domain" description="EamA" evidence="7">
    <location>
        <begin position="5"/>
        <end position="144"/>
    </location>
</feature>
<feature type="transmembrane region" description="Helical" evidence="6">
    <location>
        <begin position="205"/>
        <end position="228"/>
    </location>
</feature>
<keyword evidence="3 6" id="KW-0812">Transmembrane</keyword>
<dbReference type="EMBL" id="CACVBM020001174">
    <property type="protein sequence ID" value="CAA7037267.1"/>
    <property type="molecule type" value="Genomic_DNA"/>
</dbReference>
<feature type="transmembrane region" description="Helical" evidence="6">
    <location>
        <begin position="128"/>
        <end position="146"/>
    </location>
</feature>
<protein>
    <recommendedName>
        <fullName evidence="7">EamA domain-containing protein</fullName>
    </recommendedName>
</protein>
<feature type="transmembrane region" description="Helical" evidence="6">
    <location>
        <begin position="269"/>
        <end position="289"/>
    </location>
</feature>
<dbReference type="Proteomes" id="UP000467841">
    <property type="component" value="Unassembled WGS sequence"/>
</dbReference>
<evidence type="ECO:0000256" key="6">
    <source>
        <dbReference type="SAM" id="Phobius"/>
    </source>
</evidence>
<proteinExistence type="inferred from homology"/>
<evidence type="ECO:0000256" key="4">
    <source>
        <dbReference type="ARBA" id="ARBA00022989"/>
    </source>
</evidence>
<keyword evidence="11" id="KW-1185">Reference proteome</keyword>
<dbReference type="InterPro" id="IPR037185">
    <property type="entry name" value="EmrE-like"/>
</dbReference>
<dbReference type="InterPro" id="IPR030184">
    <property type="entry name" value="WAT1-related"/>
</dbReference>
<dbReference type="GO" id="GO:0022857">
    <property type="term" value="F:transmembrane transporter activity"/>
    <property type="evidence" value="ECO:0007669"/>
    <property type="project" value="InterPro"/>
</dbReference>
<feature type="transmembrane region" description="Helical" evidence="6">
    <location>
        <begin position="32"/>
        <end position="53"/>
    </location>
</feature>
<dbReference type="PANTHER" id="PTHR31218">
    <property type="entry name" value="WAT1-RELATED PROTEIN"/>
    <property type="match status" value="1"/>
</dbReference>
<feature type="transmembrane region" description="Helical" evidence="6">
    <location>
        <begin position="240"/>
        <end position="262"/>
    </location>
</feature>
<evidence type="ECO:0000313" key="9">
    <source>
        <dbReference type="EMBL" id="CAA7037272.1"/>
    </source>
</evidence>
<comment type="subcellular location">
    <subcellularLocation>
        <location evidence="1">Membrane</location>
        <topology evidence="1">Multi-pass membrane protein</topology>
    </subcellularLocation>
</comment>
<evidence type="ECO:0000256" key="2">
    <source>
        <dbReference type="ARBA" id="ARBA00007635"/>
    </source>
</evidence>
<sequence length="461" mass="51372">MNSNLLPVVAAVILQIMSIIAKYALDSGLSPRIFVAERLAIASLILTPLALIFERNTRPPMTVKVFAQILTMSMFEPLLEQNLYYSGMQYTTPTFTSGMFNLLPAITFAMACVFRFEKVAIHCHRGRAKLLGTCVAVGGAMIMTFWRGHAIPLPWTSEDSEKIHTYEKFAKDYVKGGLMLVSSCLSWSFYMMIQANVVASYQAKLSLTALICIMGTIGSTFTACIWERNTPKAWKIRPDVALLASLYGGCFSAATVYLLSWMVKKKGPVFVSIFNPLNLIATAVISSVVLSEQLFVGRIIGSFVIILGISSVLWGKMGEQSPLPQPPPPQPEETTQVCKKKLTGWYAKNLSQGGKEVLLKSCAMEMPVFAMSCFKLPVELCKNLTSAMMDFWWSSEIFRKKIHWVGWEKLTLPKSLGGIGFKELMSLLGILQMEIFYKLQMVLDRHMAGEWSLCKAYNGET</sequence>
<evidence type="ECO:0000256" key="1">
    <source>
        <dbReference type="ARBA" id="ARBA00004141"/>
    </source>
</evidence>
<feature type="domain" description="EamA" evidence="7">
    <location>
        <begin position="175"/>
        <end position="312"/>
    </location>
</feature>
<keyword evidence="4 6" id="KW-1133">Transmembrane helix</keyword>
<evidence type="ECO:0000259" key="7">
    <source>
        <dbReference type="Pfam" id="PF00892"/>
    </source>
</evidence>
<dbReference type="SUPFAM" id="SSF103481">
    <property type="entry name" value="Multidrug resistance efflux transporter EmrE"/>
    <property type="match status" value="2"/>
</dbReference>
<reference evidence="9 11" key="1">
    <citation type="submission" date="2020-01" db="EMBL/GenBank/DDBJ databases">
        <authorList>
            <person name="Mishra B."/>
        </authorList>
    </citation>
    <scope>NUCLEOTIDE SEQUENCE [LARGE SCALE GENOMIC DNA]</scope>
</reference>
<accession>A0A6D2J2P3</accession>